<dbReference type="AlphaFoldDB" id="A0A225VYH0"/>
<dbReference type="Pfam" id="PF17917">
    <property type="entry name" value="RT_RNaseH"/>
    <property type="match status" value="1"/>
</dbReference>
<keyword evidence="9" id="KW-1185">Reference proteome</keyword>
<evidence type="ECO:0000256" key="5">
    <source>
        <dbReference type="ARBA" id="ARBA00022801"/>
    </source>
</evidence>
<dbReference type="PANTHER" id="PTHR37984:SF5">
    <property type="entry name" value="PROTEIN NYNRIN-LIKE"/>
    <property type="match status" value="1"/>
</dbReference>
<evidence type="ECO:0000313" key="9">
    <source>
        <dbReference type="Proteomes" id="UP000198211"/>
    </source>
</evidence>
<dbReference type="PANTHER" id="PTHR37984">
    <property type="entry name" value="PROTEIN CBG26694"/>
    <property type="match status" value="1"/>
</dbReference>
<sequence>MSCCGLTFRPYLYGRAFMLITDHFALKWLKTRTNLAGRLRRWSPVLQEYEFQVEYRPGVTNVVAYALSRAPAVVRMVYQHVSKTIDAAVETTTITATGGMVNTLRLGDGQDAEVATAGPTVIEVATMKPTARTAPTETTRTNVATVGETPTAEDAASVVMASVATVRE</sequence>
<accession>A0A225VYH0</accession>
<protein>
    <recommendedName>
        <fullName evidence="7">Reverse transcriptase RNase H-like domain-containing protein</fullName>
    </recommendedName>
</protein>
<keyword evidence="6" id="KW-0695">RNA-directed DNA polymerase</keyword>
<evidence type="ECO:0000313" key="8">
    <source>
        <dbReference type="EMBL" id="OWZ09827.1"/>
    </source>
</evidence>
<reference evidence="9" key="1">
    <citation type="submission" date="2017-03" db="EMBL/GenBank/DDBJ databases">
        <title>Phytopthora megakarya and P. palmivora, two closely related causual agents of cacao black pod achieved similar genome size and gene model numbers by different mechanisms.</title>
        <authorList>
            <person name="Ali S."/>
            <person name="Shao J."/>
            <person name="Larry D.J."/>
            <person name="Kronmiller B."/>
            <person name="Shen D."/>
            <person name="Strem M.D."/>
            <person name="Melnick R.L."/>
            <person name="Guiltinan M.J."/>
            <person name="Tyler B.M."/>
            <person name="Meinhardt L.W."/>
            <person name="Bailey B.A."/>
        </authorList>
    </citation>
    <scope>NUCLEOTIDE SEQUENCE [LARGE SCALE GENOMIC DNA]</scope>
    <source>
        <strain evidence="9">zdho120</strain>
    </source>
</reference>
<dbReference type="OrthoDB" id="427924at2759"/>
<keyword evidence="3" id="KW-0540">Nuclease</keyword>
<dbReference type="InterPro" id="IPR043502">
    <property type="entry name" value="DNA/RNA_pol_sf"/>
</dbReference>
<dbReference type="EMBL" id="NBNE01002652">
    <property type="protein sequence ID" value="OWZ09827.1"/>
    <property type="molecule type" value="Genomic_DNA"/>
</dbReference>
<organism evidence="8 9">
    <name type="scientific">Phytophthora megakarya</name>
    <dbReference type="NCBI Taxonomy" id="4795"/>
    <lineage>
        <taxon>Eukaryota</taxon>
        <taxon>Sar</taxon>
        <taxon>Stramenopiles</taxon>
        <taxon>Oomycota</taxon>
        <taxon>Peronosporomycetes</taxon>
        <taxon>Peronosporales</taxon>
        <taxon>Peronosporaceae</taxon>
        <taxon>Phytophthora</taxon>
    </lineage>
</organism>
<keyword evidence="5" id="KW-0378">Hydrolase</keyword>
<gene>
    <name evidence="8" type="ORF">PHMEG_00017408</name>
</gene>
<evidence type="ECO:0000256" key="6">
    <source>
        <dbReference type="ARBA" id="ARBA00022918"/>
    </source>
</evidence>
<dbReference type="Proteomes" id="UP000198211">
    <property type="component" value="Unassembled WGS sequence"/>
</dbReference>
<dbReference type="InterPro" id="IPR050951">
    <property type="entry name" value="Retrovirus_Pol_polyprotein"/>
</dbReference>
<keyword evidence="4" id="KW-0255">Endonuclease</keyword>
<keyword evidence="1" id="KW-0808">Transferase</keyword>
<keyword evidence="2" id="KW-0548">Nucleotidyltransferase</keyword>
<dbReference type="GO" id="GO:0003964">
    <property type="term" value="F:RNA-directed DNA polymerase activity"/>
    <property type="evidence" value="ECO:0007669"/>
    <property type="project" value="UniProtKB-KW"/>
</dbReference>
<dbReference type="InterPro" id="IPR041373">
    <property type="entry name" value="RT_RNaseH"/>
</dbReference>
<evidence type="ECO:0000256" key="1">
    <source>
        <dbReference type="ARBA" id="ARBA00022679"/>
    </source>
</evidence>
<dbReference type="GO" id="GO:0016787">
    <property type="term" value="F:hydrolase activity"/>
    <property type="evidence" value="ECO:0007669"/>
    <property type="project" value="UniProtKB-KW"/>
</dbReference>
<name>A0A225VYH0_9STRA</name>
<dbReference type="SUPFAM" id="SSF56672">
    <property type="entry name" value="DNA/RNA polymerases"/>
    <property type="match status" value="1"/>
</dbReference>
<evidence type="ECO:0000256" key="3">
    <source>
        <dbReference type="ARBA" id="ARBA00022722"/>
    </source>
</evidence>
<dbReference type="GO" id="GO:0004519">
    <property type="term" value="F:endonuclease activity"/>
    <property type="evidence" value="ECO:0007669"/>
    <property type="project" value="UniProtKB-KW"/>
</dbReference>
<evidence type="ECO:0000256" key="2">
    <source>
        <dbReference type="ARBA" id="ARBA00022695"/>
    </source>
</evidence>
<evidence type="ECO:0000259" key="7">
    <source>
        <dbReference type="Pfam" id="PF17917"/>
    </source>
</evidence>
<feature type="domain" description="Reverse transcriptase RNase H-like" evidence="7">
    <location>
        <begin position="7"/>
        <end position="49"/>
    </location>
</feature>
<proteinExistence type="predicted"/>
<comment type="caution">
    <text evidence="8">The sequence shown here is derived from an EMBL/GenBank/DDBJ whole genome shotgun (WGS) entry which is preliminary data.</text>
</comment>
<dbReference type="CDD" id="cd09274">
    <property type="entry name" value="RNase_HI_RT_Ty3"/>
    <property type="match status" value="1"/>
</dbReference>
<evidence type="ECO:0000256" key="4">
    <source>
        <dbReference type="ARBA" id="ARBA00022759"/>
    </source>
</evidence>